<name>A0A8B8VTQ1_BALMU</name>
<keyword evidence="2" id="KW-1185">Reference proteome</keyword>
<organism evidence="2 3">
    <name type="scientific">Balaenoptera musculus</name>
    <name type="common">Blue whale</name>
    <dbReference type="NCBI Taxonomy" id="9771"/>
    <lineage>
        <taxon>Eukaryota</taxon>
        <taxon>Metazoa</taxon>
        <taxon>Chordata</taxon>
        <taxon>Craniata</taxon>
        <taxon>Vertebrata</taxon>
        <taxon>Euteleostomi</taxon>
        <taxon>Mammalia</taxon>
        <taxon>Eutheria</taxon>
        <taxon>Laurasiatheria</taxon>
        <taxon>Artiodactyla</taxon>
        <taxon>Whippomorpha</taxon>
        <taxon>Cetacea</taxon>
        <taxon>Mysticeti</taxon>
        <taxon>Balaenopteridae</taxon>
        <taxon>Balaenoptera</taxon>
    </lineage>
</organism>
<proteinExistence type="predicted"/>
<dbReference type="RefSeq" id="XP_036688296.1">
    <property type="nucleotide sequence ID" value="XM_036832401.1"/>
</dbReference>
<evidence type="ECO:0000313" key="3">
    <source>
        <dbReference type="RefSeq" id="XP_036688296.1"/>
    </source>
</evidence>
<dbReference type="AlphaFoldDB" id="A0A8B8VTQ1"/>
<dbReference type="GeneID" id="118884665"/>
<feature type="region of interest" description="Disordered" evidence="1">
    <location>
        <begin position="70"/>
        <end position="123"/>
    </location>
</feature>
<sequence length="242" mass="25467">MARKAASPPQLQRRPALVPPAPRSARGHAQHSLLVHRAAGGRAAGAPPALHSTFQPYACAACPRPSSAAATWRGPAPTAALGSRSGLAALPRSGQRAPAPRRGRRTSVSSLRAGASGPPRFVPTSPRRCRCCSLRLSLPLPRWEEPLLPTSASVRVWPSRALGLPTCPMGRAILAHLCIWQGLALSAPRSPHLPSRQKLPSSRPLPRLEGDAGGSAGGKRTDWARPFLVGLRAKTASPSLVY</sequence>
<feature type="region of interest" description="Disordered" evidence="1">
    <location>
        <begin position="1"/>
        <end position="31"/>
    </location>
</feature>
<accession>A0A8B8VTQ1</accession>
<dbReference type="Proteomes" id="UP000694857">
    <property type="component" value="Chromosome 19"/>
</dbReference>
<gene>
    <name evidence="3" type="primary">LOC118884665</name>
</gene>
<protein>
    <submittedName>
        <fullName evidence="3">Uncharacterized protein LOC118884665 isoform X5</fullName>
    </submittedName>
</protein>
<evidence type="ECO:0000313" key="2">
    <source>
        <dbReference type="Proteomes" id="UP000694857"/>
    </source>
</evidence>
<feature type="compositionally biased region" description="Low complexity" evidence="1">
    <location>
        <begin position="79"/>
        <end position="98"/>
    </location>
</feature>
<evidence type="ECO:0000256" key="1">
    <source>
        <dbReference type="SAM" id="MobiDB-lite"/>
    </source>
</evidence>
<reference evidence="3" key="1">
    <citation type="submission" date="2025-08" db="UniProtKB">
        <authorList>
            <consortium name="RefSeq"/>
        </authorList>
    </citation>
    <scope>IDENTIFICATION</scope>
    <source>
        <tissue evidence="3">Epidermis and Blubber</tissue>
    </source>
</reference>
<feature type="region of interest" description="Disordered" evidence="1">
    <location>
        <begin position="188"/>
        <end position="219"/>
    </location>
</feature>